<dbReference type="Pfam" id="PF01987">
    <property type="entry name" value="AIM24"/>
    <property type="match status" value="1"/>
</dbReference>
<dbReference type="SUPFAM" id="SSF51219">
    <property type="entry name" value="TRAP-like"/>
    <property type="match status" value="1"/>
</dbReference>
<evidence type="ECO:0000313" key="2">
    <source>
        <dbReference type="Proteomes" id="UP000612055"/>
    </source>
</evidence>
<proteinExistence type="predicted"/>
<gene>
    <name evidence="1" type="ORF">HYH03_011071</name>
</gene>
<dbReference type="PANTHER" id="PTHR43657">
    <property type="entry name" value="TRYPTOPHAN RNA-BINDING ATTENUATOR PROTEIN-LIKE PROTEIN"/>
    <property type="match status" value="1"/>
</dbReference>
<dbReference type="Proteomes" id="UP000612055">
    <property type="component" value="Unassembled WGS sequence"/>
</dbReference>
<protein>
    <recommendedName>
        <fullName evidence="3">Altered inheritance of mitochondria protein 24, mitochondrial</fullName>
    </recommendedName>
</protein>
<comment type="caution">
    <text evidence="1">The sequence shown here is derived from an EMBL/GenBank/DDBJ whole genome shotgun (WGS) entry which is preliminary data.</text>
</comment>
<keyword evidence="2" id="KW-1185">Reference proteome</keyword>
<dbReference type="EMBL" id="JAEHOE010000061">
    <property type="protein sequence ID" value="KAG2490435.1"/>
    <property type="molecule type" value="Genomic_DNA"/>
</dbReference>
<reference evidence="1" key="1">
    <citation type="journal article" date="2020" name="bioRxiv">
        <title>Comparative genomics of Chlamydomonas.</title>
        <authorList>
            <person name="Craig R.J."/>
            <person name="Hasan A.R."/>
            <person name="Ness R.W."/>
            <person name="Keightley P.D."/>
        </authorList>
    </citation>
    <scope>NUCLEOTIDE SEQUENCE</scope>
    <source>
        <strain evidence="1">CCAP 11/70</strain>
    </source>
</reference>
<dbReference type="OrthoDB" id="1705416at2759"/>
<name>A0A836BVG7_9CHLO</name>
<dbReference type="AlphaFoldDB" id="A0A836BVG7"/>
<dbReference type="PANTHER" id="PTHR43657:SF1">
    <property type="entry name" value="ALTERED INHERITANCE OF MITOCHONDRIA PROTEIN 24, MITOCHONDRIAL"/>
    <property type="match status" value="1"/>
</dbReference>
<dbReference type="InterPro" id="IPR036983">
    <property type="entry name" value="AIM24_sf"/>
</dbReference>
<dbReference type="InterPro" id="IPR002838">
    <property type="entry name" value="AIM24"/>
</dbReference>
<evidence type="ECO:0008006" key="3">
    <source>
        <dbReference type="Google" id="ProtNLM"/>
    </source>
</evidence>
<dbReference type="Gene3D" id="3.60.160.10">
    <property type="entry name" value="Mitochondrial biogenesis AIM24"/>
    <property type="match status" value="1"/>
</dbReference>
<sequence length="201" mass="21198">MAYMDGALKMTTNMGAAGKALGRWFSGEDLFLNHYEGTGPAQLLVLSMPYPGDIVKLDLAPGESWKTSRGALIAATPDTVDVSGSFNARGLLDFGQGEGAVLTKVTAPPNAAATLWLASYGHIQRHVVPTGRSLLVDNESFLACPLDVGYTVDKVGGFKSLIFGGEGLVMRFQGPCILYTQSKGLQGLASALSQFLPAWGK</sequence>
<dbReference type="InterPro" id="IPR016031">
    <property type="entry name" value="Trp_RNA-bd_attenuator-like_dom"/>
</dbReference>
<evidence type="ECO:0000313" key="1">
    <source>
        <dbReference type="EMBL" id="KAG2490435.1"/>
    </source>
</evidence>
<organism evidence="1 2">
    <name type="scientific">Edaphochlamys debaryana</name>
    <dbReference type="NCBI Taxonomy" id="47281"/>
    <lineage>
        <taxon>Eukaryota</taxon>
        <taxon>Viridiplantae</taxon>
        <taxon>Chlorophyta</taxon>
        <taxon>core chlorophytes</taxon>
        <taxon>Chlorophyceae</taxon>
        <taxon>CS clade</taxon>
        <taxon>Chlamydomonadales</taxon>
        <taxon>Chlamydomonadales incertae sedis</taxon>
        <taxon>Edaphochlamys</taxon>
    </lineage>
</organism>
<accession>A0A836BVG7</accession>